<feature type="region of interest" description="Disordered" evidence="1">
    <location>
        <begin position="229"/>
        <end position="249"/>
    </location>
</feature>
<feature type="transmembrane region" description="Helical" evidence="2">
    <location>
        <begin position="30"/>
        <end position="57"/>
    </location>
</feature>
<keyword evidence="2" id="KW-1133">Transmembrane helix</keyword>
<proteinExistence type="predicted"/>
<reference evidence="3" key="1">
    <citation type="submission" date="2023-03" db="EMBL/GenBank/DDBJ databases">
        <title>Massive genome expansion in bonnet fungi (Mycena s.s.) driven by repeated elements and novel gene families across ecological guilds.</title>
        <authorList>
            <consortium name="Lawrence Berkeley National Laboratory"/>
            <person name="Harder C.B."/>
            <person name="Miyauchi S."/>
            <person name="Viragh M."/>
            <person name="Kuo A."/>
            <person name="Thoen E."/>
            <person name="Andreopoulos B."/>
            <person name="Lu D."/>
            <person name="Skrede I."/>
            <person name="Drula E."/>
            <person name="Henrissat B."/>
            <person name="Morin E."/>
            <person name="Kohler A."/>
            <person name="Barry K."/>
            <person name="LaButti K."/>
            <person name="Morin E."/>
            <person name="Salamov A."/>
            <person name="Lipzen A."/>
            <person name="Mereny Z."/>
            <person name="Hegedus B."/>
            <person name="Baldrian P."/>
            <person name="Stursova M."/>
            <person name="Weitz H."/>
            <person name="Taylor A."/>
            <person name="Grigoriev I.V."/>
            <person name="Nagy L.G."/>
            <person name="Martin F."/>
            <person name="Kauserud H."/>
        </authorList>
    </citation>
    <scope>NUCLEOTIDE SEQUENCE</scope>
    <source>
        <strain evidence="3">9144</strain>
    </source>
</reference>
<comment type="caution">
    <text evidence="3">The sequence shown here is derived from an EMBL/GenBank/DDBJ whole genome shotgun (WGS) entry which is preliminary data.</text>
</comment>
<keyword evidence="4" id="KW-1185">Reference proteome</keyword>
<protein>
    <submittedName>
        <fullName evidence="3">Uncharacterized protein</fullName>
    </submittedName>
</protein>
<organism evidence="3 4">
    <name type="scientific">Mycena pura</name>
    <dbReference type="NCBI Taxonomy" id="153505"/>
    <lineage>
        <taxon>Eukaryota</taxon>
        <taxon>Fungi</taxon>
        <taxon>Dikarya</taxon>
        <taxon>Basidiomycota</taxon>
        <taxon>Agaricomycotina</taxon>
        <taxon>Agaricomycetes</taxon>
        <taxon>Agaricomycetidae</taxon>
        <taxon>Agaricales</taxon>
        <taxon>Marasmiineae</taxon>
        <taxon>Mycenaceae</taxon>
        <taxon>Mycena</taxon>
    </lineage>
</organism>
<keyword evidence="2" id="KW-0812">Transmembrane</keyword>
<evidence type="ECO:0000256" key="2">
    <source>
        <dbReference type="SAM" id="Phobius"/>
    </source>
</evidence>
<dbReference type="EMBL" id="JARJCW010000003">
    <property type="protein sequence ID" value="KAJ7227237.1"/>
    <property type="molecule type" value="Genomic_DNA"/>
</dbReference>
<evidence type="ECO:0000256" key="1">
    <source>
        <dbReference type="SAM" id="MobiDB-lite"/>
    </source>
</evidence>
<evidence type="ECO:0000313" key="4">
    <source>
        <dbReference type="Proteomes" id="UP001219525"/>
    </source>
</evidence>
<name>A0AAD7E4Q2_9AGAR</name>
<gene>
    <name evidence="3" type="ORF">GGX14DRAFT_555813</name>
</gene>
<dbReference type="Proteomes" id="UP001219525">
    <property type="component" value="Unassembled WGS sequence"/>
</dbReference>
<keyword evidence="2" id="KW-0472">Membrane</keyword>
<dbReference type="AlphaFoldDB" id="A0AAD7E4Q2"/>
<accession>A0AAD7E4Q2</accession>
<sequence length="249" mass="27333">MPPTAPSHPCCYARNPEPLTHSQLMVVYPASWSICIIGPVWSLIVLYFAPALALWCIGTPVGSQTLPANPALAPRYTDGTPRAHPSSVQSSSVFRALRLLATSSLCLRHRILARFHPASLPGLYALVRSTVSPLVRLLRYWSVNFRASLRFISFRSWSLAAHPRSAQRPSEAFRDFSALFWCYAFSPPLRLGRTICPKLCRIFAMHSWITDVFASAPLPDPLASQGLGPRSGQGFGPELGSPLGVEPLI</sequence>
<evidence type="ECO:0000313" key="3">
    <source>
        <dbReference type="EMBL" id="KAJ7227237.1"/>
    </source>
</evidence>